<dbReference type="OrthoDB" id="2417289at2"/>
<evidence type="ECO:0000259" key="7">
    <source>
        <dbReference type="Pfam" id="PF10035"/>
    </source>
</evidence>
<dbReference type="Gene3D" id="3.30.70.120">
    <property type="match status" value="1"/>
</dbReference>
<feature type="transmembrane region" description="Helical" evidence="6">
    <location>
        <begin position="119"/>
        <end position="137"/>
    </location>
</feature>
<gene>
    <name evidence="8" type="ORF">WS74_0369</name>
</gene>
<dbReference type="PANTHER" id="PTHR33545:SF5">
    <property type="entry name" value="UPF0750 MEMBRANE PROTEIN YITT"/>
    <property type="match status" value="1"/>
</dbReference>
<dbReference type="Pfam" id="PF10035">
    <property type="entry name" value="DUF2179"/>
    <property type="match status" value="1"/>
</dbReference>
<dbReference type="STRING" id="759620.WS105_0366"/>
<evidence type="ECO:0000256" key="5">
    <source>
        <dbReference type="ARBA" id="ARBA00023136"/>
    </source>
</evidence>
<evidence type="ECO:0000313" key="9">
    <source>
        <dbReference type="Proteomes" id="UP000029079"/>
    </source>
</evidence>
<dbReference type="Proteomes" id="UP000029079">
    <property type="component" value="Chromosome"/>
</dbReference>
<protein>
    <submittedName>
        <fullName evidence="8">Integral membrane protein</fullName>
    </submittedName>
</protein>
<dbReference type="InterPro" id="IPR051461">
    <property type="entry name" value="UPF0750_membrane"/>
</dbReference>
<organism evidence="8 9">
    <name type="scientific">Weissella ceti</name>
    <dbReference type="NCBI Taxonomy" id="759620"/>
    <lineage>
        <taxon>Bacteria</taxon>
        <taxon>Bacillati</taxon>
        <taxon>Bacillota</taxon>
        <taxon>Bacilli</taxon>
        <taxon>Lactobacillales</taxon>
        <taxon>Lactobacillaceae</taxon>
        <taxon>Weissella</taxon>
    </lineage>
</organism>
<feature type="transmembrane region" description="Helical" evidence="6">
    <location>
        <begin position="89"/>
        <end position="107"/>
    </location>
</feature>
<keyword evidence="2" id="KW-1003">Cell membrane</keyword>
<dbReference type="EMBL" id="CP009223">
    <property type="protein sequence ID" value="AIM62621.1"/>
    <property type="molecule type" value="Genomic_DNA"/>
</dbReference>
<dbReference type="AlphaFoldDB" id="A0A075U598"/>
<dbReference type="InterPro" id="IPR019264">
    <property type="entry name" value="DUF2179"/>
</dbReference>
<dbReference type="InterPro" id="IPR003740">
    <property type="entry name" value="YitT"/>
</dbReference>
<dbReference type="KEGG" id="wct:WS74_0369"/>
<evidence type="ECO:0000256" key="2">
    <source>
        <dbReference type="ARBA" id="ARBA00022475"/>
    </source>
</evidence>
<accession>A0A075U598</accession>
<feature type="transmembrane region" description="Helical" evidence="6">
    <location>
        <begin position="21"/>
        <end position="42"/>
    </location>
</feature>
<evidence type="ECO:0000256" key="3">
    <source>
        <dbReference type="ARBA" id="ARBA00022692"/>
    </source>
</evidence>
<dbReference type="PATRIC" id="fig|759620.7.peg.354"/>
<name>A0A075U598_9LACO</name>
<dbReference type="PIRSF" id="PIRSF006483">
    <property type="entry name" value="Membrane_protein_YitT"/>
    <property type="match status" value="1"/>
</dbReference>
<keyword evidence="5 6" id="KW-0472">Membrane</keyword>
<dbReference type="RefSeq" id="WP_009764948.1">
    <property type="nucleotide sequence ID" value="NZ_CP009223.1"/>
</dbReference>
<feature type="transmembrane region" description="Helical" evidence="6">
    <location>
        <begin position="62"/>
        <end position="82"/>
    </location>
</feature>
<feature type="transmembrane region" description="Helical" evidence="6">
    <location>
        <begin position="158"/>
        <end position="178"/>
    </location>
</feature>
<evidence type="ECO:0000256" key="6">
    <source>
        <dbReference type="SAM" id="Phobius"/>
    </source>
</evidence>
<keyword evidence="9" id="KW-1185">Reference proteome</keyword>
<dbReference type="KEGG" id="wce:WS08_0368"/>
<evidence type="ECO:0000256" key="1">
    <source>
        <dbReference type="ARBA" id="ARBA00004651"/>
    </source>
</evidence>
<keyword evidence="4 6" id="KW-1133">Transmembrane helix</keyword>
<sequence length="293" mass="32075">MSSIIKFFDQHESASRVFTALLYALTSAIALNFFWIPGNIYSSGFTGLAQIVNTISNRYMGIDIPIGVLIILLNAPLLVLAYIKISRRFALFTTVALVGAAISIRFVTGPTIPWSTDPLVLAIFGGAVNGFGTGFALRNGISTGGLDIIGILVRKKTGMRMGAVNLTFNAFIVLTAGFLFGPQFALYTIISLVVNANVLDGVYTRQQQLQVMIVTDKPAQVIELVQKELRRGITIVHGAEGAYTHAPKEVLFTVISAYERYEFRDALAEADPSAWASTWRIERTIGRFFEPKL</sequence>
<evidence type="ECO:0000313" key="8">
    <source>
        <dbReference type="EMBL" id="AIM62621.1"/>
    </source>
</evidence>
<dbReference type="PANTHER" id="PTHR33545">
    <property type="entry name" value="UPF0750 MEMBRANE PROTEIN YITT-RELATED"/>
    <property type="match status" value="1"/>
</dbReference>
<proteinExistence type="predicted"/>
<dbReference type="Pfam" id="PF02588">
    <property type="entry name" value="YitT_membrane"/>
    <property type="match status" value="1"/>
</dbReference>
<dbReference type="InterPro" id="IPR015867">
    <property type="entry name" value="N-reg_PII/ATP_PRibTrfase_C"/>
</dbReference>
<keyword evidence="3 6" id="KW-0812">Transmembrane</keyword>
<dbReference type="CDD" id="cd16380">
    <property type="entry name" value="YitT_C"/>
    <property type="match status" value="1"/>
</dbReference>
<comment type="subcellular location">
    <subcellularLocation>
        <location evidence="1">Cell membrane</location>
        <topology evidence="1">Multi-pass membrane protein</topology>
    </subcellularLocation>
</comment>
<feature type="domain" description="DUF2179" evidence="7">
    <location>
        <begin position="231"/>
        <end position="279"/>
    </location>
</feature>
<reference evidence="8 9" key="1">
    <citation type="journal article" date="2014" name="Genome Announc.">
        <title>Complete Genome Sequences of Fish Pathogenic Weissella ceti Strains WS74 and WS105.</title>
        <authorList>
            <person name="Figueiredo H.C."/>
            <person name="Leal C.A."/>
            <person name="Dorella F.A."/>
            <person name="Carvalho A.F."/>
            <person name="Soares S.C."/>
            <person name="Pereira F.L."/>
            <person name="Azevedo V.A."/>
        </authorList>
    </citation>
    <scope>NUCLEOTIDE SEQUENCE [LARGE SCALE GENOMIC DNA]</scope>
    <source>
        <strain evidence="8 9">WS74</strain>
    </source>
</reference>
<dbReference type="GO" id="GO:0005886">
    <property type="term" value="C:plasma membrane"/>
    <property type="evidence" value="ECO:0007669"/>
    <property type="project" value="UniProtKB-SubCell"/>
</dbReference>
<evidence type="ECO:0000256" key="4">
    <source>
        <dbReference type="ARBA" id="ARBA00022989"/>
    </source>
</evidence>
<dbReference type="KEGG" id="wci:WS105_0366"/>
<reference evidence="9" key="2">
    <citation type="submission" date="2014-08" db="EMBL/GenBank/DDBJ databases">
        <title>Complete genome of Weissella ceti strain WS74 isolated from diseased rainbow trout in Brazil.</title>
        <authorList>
            <person name="Figueiredo H.C.P."/>
            <person name="Leal C.A.G."/>
            <person name="Pereira F.L."/>
            <person name="Soares S.C."/>
            <person name="Dorella F.A."/>
            <person name="Carvalho A.F."/>
            <person name="Azevedo V.A.C."/>
        </authorList>
    </citation>
    <scope>NUCLEOTIDE SEQUENCE [LARGE SCALE GENOMIC DNA]</scope>
    <source>
        <strain evidence="9">WS74</strain>
    </source>
</reference>